<name>A0A2P5WXL4_GOSBA</name>
<dbReference type="AlphaFoldDB" id="A0A2P5WXL4"/>
<sequence>MRILPGDHRTASAVKISAPMEAQTKNSAKIALWMRILPGDHRTASVTKISVPMEAQSTKNPAKIALWMRILPGDHRTASTAMISTPMEAQSHWIFVGQTAVMFGVPKASGQCFDGTSYEVTIDLTSIDEGQLG</sequence>
<gene>
    <name evidence="1" type="ORF">GOBAR_AA24898</name>
</gene>
<organism evidence="1 2">
    <name type="scientific">Gossypium barbadense</name>
    <name type="common">Sea Island cotton</name>
    <name type="synonym">Hibiscus barbadensis</name>
    <dbReference type="NCBI Taxonomy" id="3634"/>
    <lineage>
        <taxon>Eukaryota</taxon>
        <taxon>Viridiplantae</taxon>
        <taxon>Streptophyta</taxon>
        <taxon>Embryophyta</taxon>
        <taxon>Tracheophyta</taxon>
        <taxon>Spermatophyta</taxon>
        <taxon>Magnoliopsida</taxon>
        <taxon>eudicotyledons</taxon>
        <taxon>Gunneridae</taxon>
        <taxon>Pentapetalae</taxon>
        <taxon>rosids</taxon>
        <taxon>malvids</taxon>
        <taxon>Malvales</taxon>
        <taxon>Malvaceae</taxon>
        <taxon>Malvoideae</taxon>
        <taxon>Gossypium</taxon>
    </lineage>
</organism>
<evidence type="ECO:0000313" key="1">
    <source>
        <dbReference type="EMBL" id="PPR95771.1"/>
    </source>
</evidence>
<dbReference type="Proteomes" id="UP000239757">
    <property type="component" value="Unassembled WGS sequence"/>
</dbReference>
<dbReference type="EMBL" id="KZ666191">
    <property type="protein sequence ID" value="PPR95771.1"/>
    <property type="molecule type" value="Genomic_DNA"/>
</dbReference>
<accession>A0A2P5WXL4</accession>
<proteinExistence type="predicted"/>
<protein>
    <submittedName>
        <fullName evidence="1">Uncharacterized protein</fullName>
    </submittedName>
</protein>
<reference evidence="1 2" key="1">
    <citation type="submission" date="2015-01" db="EMBL/GenBank/DDBJ databases">
        <title>Genome of allotetraploid Gossypium barbadense reveals genomic plasticity and fiber elongation in cotton evolution.</title>
        <authorList>
            <person name="Chen X."/>
            <person name="Liu X."/>
            <person name="Zhao B."/>
            <person name="Zheng H."/>
            <person name="Hu Y."/>
            <person name="Lu G."/>
            <person name="Yang C."/>
            <person name="Chen J."/>
            <person name="Shan C."/>
            <person name="Zhang L."/>
            <person name="Zhou Y."/>
            <person name="Wang L."/>
            <person name="Guo W."/>
            <person name="Bai Y."/>
            <person name="Ruan J."/>
            <person name="Shangguan X."/>
            <person name="Mao Y."/>
            <person name="Jiang J."/>
            <person name="Zhu Y."/>
            <person name="Lei J."/>
            <person name="Kang H."/>
            <person name="Chen S."/>
            <person name="He X."/>
            <person name="Wang R."/>
            <person name="Wang Y."/>
            <person name="Chen J."/>
            <person name="Wang L."/>
            <person name="Yu S."/>
            <person name="Wang B."/>
            <person name="Wei J."/>
            <person name="Song S."/>
            <person name="Lu X."/>
            <person name="Gao Z."/>
            <person name="Gu W."/>
            <person name="Deng X."/>
            <person name="Ma D."/>
            <person name="Wang S."/>
            <person name="Liang W."/>
            <person name="Fang L."/>
            <person name="Cai C."/>
            <person name="Zhu X."/>
            <person name="Zhou B."/>
            <person name="Zhang Y."/>
            <person name="Chen Z."/>
            <person name="Xu S."/>
            <person name="Zhu R."/>
            <person name="Wang S."/>
            <person name="Zhang T."/>
            <person name="Zhao G."/>
        </authorList>
    </citation>
    <scope>NUCLEOTIDE SEQUENCE [LARGE SCALE GENOMIC DNA]</scope>
    <source>
        <strain evidence="2">cv. Xinhai21</strain>
        <tissue evidence="1">Leaf</tissue>
    </source>
</reference>
<evidence type="ECO:0000313" key="2">
    <source>
        <dbReference type="Proteomes" id="UP000239757"/>
    </source>
</evidence>